<name>A0ABV3WYX3_9HYPH</name>
<dbReference type="PANTHER" id="PTHR44688:SF16">
    <property type="entry name" value="DNA-BINDING TRANSCRIPTIONAL ACTIVATOR DEVR_DOSR"/>
    <property type="match status" value="1"/>
</dbReference>
<keyword evidence="6" id="KW-1185">Reference proteome</keyword>
<dbReference type="SMART" id="SM00421">
    <property type="entry name" value="HTH_LUXR"/>
    <property type="match status" value="1"/>
</dbReference>
<keyword evidence="1" id="KW-0805">Transcription regulation</keyword>
<dbReference type="InterPro" id="IPR000792">
    <property type="entry name" value="Tscrpt_reg_LuxR_C"/>
</dbReference>
<feature type="domain" description="HTH luxR-type" evidence="4">
    <location>
        <begin position="178"/>
        <end position="243"/>
    </location>
</feature>
<dbReference type="SUPFAM" id="SSF46894">
    <property type="entry name" value="C-terminal effector domain of the bipartite response regulators"/>
    <property type="match status" value="1"/>
</dbReference>
<dbReference type="InterPro" id="IPR005143">
    <property type="entry name" value="TF_LuxR_autoind-bd_dom"/>
</dbReference>
<dbReference type="PROSITE" id="PS50043">
    <property type="entry name" value="HTH_LUXR_2"/>
    <property type="match status" value="1"/>
</dbReference>
<evidence type="ECO:0000259" key="4">
    <source>
        <dbReference type="PROSITE" id="PS50043"/>
    </source>
</evidence>
<sequence>MNRRDRNSDDLELFELLEKLGELTDATGIPELLGRLLDIYGLKTVAYLGSGVTAQPGQSPYLAVTYSNEWVDHYKAQRFVDIDPTVQIGMRRMLPIDWDELDRADEDVRRLFGEAKEFGLGRRGISLPVHGQHGDRALVSITSDASDRDWRYLRLHYMRDFQMLALHMHQAILRLEGKTVEQARLSPRERECLLWVAEGKTAWETAVILGLSEHTVRCYLESARHKLGAANNTHAVNKAGKVGLLTQLP</sequence>
<dbReference type="RefSeq" id="WP_173194907.1">
    <property type="nucleotide sequence ID" value="NZ_JABETK010000005.1"/>
</dbReference>
<protein>
    <submittedName>
        <fullName evidence="5">LuxR family transcriptional regulator</fullName>
    </submittedName>
</protein>
<evidence type="ECO:0000256" key="3">
    <source>
        <dbReference type="ARBA" id="ARBA00023163"/>
    </source>
</evidence>
<dbReference type="InterPro" id="IPR036388">
    <property type="entry name" value="WH-like_DNA-bd_sf"/>
</dbReference>
<dbReference type="PRINTS" id="PR00038">
    <property type="entry name" value="HTHLUXR"/>
</dbReference>
<evidence type="ECO:0000256" key="2">
    <source>
        <dbReference type="ARBA" id="ARBA00023125"/>
    </source>
</evidence>
<dbReference type="EMBL" id="JAZHFV010000007">
    <property type="protein sequence ID" value="MEX4009804.1"/>
    <property type="molecule type" value="Genomic_DNA"/>
</dbReference>
<dbReference type="SUPFAM" id="SSF75516">
    <property type="entry name" value="Pheromone-binding domain of LuxR-like quorum-sensing transcription factors"/>
    <property type="match status" value="1"/>
</dbReference>
<dbReference type="PANTHER" id="PTHR44688">
    <property type="entry name" value="DNA-BINDING TRANSCRIPTIONAL ACTIVATOR DEVR_DOSR"/>
    <property type="match status" value="1"/>
</dbReference>
<comment type="caution">
    <text evidence="5">The sequence shown here is derived from an EMBL/GenBank/DDBJ whole genome shotgun (WGS) entry which is preliminary data.</text>
</comment>
<proteinExistence type="predicted"/>
<gene>
    <name evidence="5" type="ORF">V1479_21030</name>
</gene>
<dbReference type="InterPro" id="IPR036693">
    <property type="entry name" value="TF_LuxR_autoind-bd_dom_sf"/>
</dbReference>
<dbReference type="Proteomes" id="UP001559025">
    <property type="component" value="Unassembled WGS sequence"/>
</dbReference>
<dbReference type="CDD" id="cd06170">
    <property type="entry name" value="LuxR_C_like"/>
    <property type="match status" value="1"/>
</dbReference>
<evidence type="ECO:0000256" key="1">
    <source>
        <dbReference type="ARBA" id="ARBA00023015"/>
    </source>
</evidence>
<accession>A0ABV3WYX3</accession>
<reference evidence="5 6" key="1">
    <citation type="submission" date="2024-01" db="EMBL/GenBank/DDBJ databases">
        <title>New evidence supports the origin of RcGTA from prophage.</title>
        <authorList>
            <person name="Xu Y."/>
            <person name="Liu B."/>
            <person name="Chen F."/>
        </authorList>
    </citation>
    <scope>NUCLEOTIDE SEQUENCE [LARGE SCALE GENOMIC DNA]</scope>
    <source>
        <strain evidence="5 6">CBW1107-2</strain>
    </source>
</reference>
<evidence type="ECO:0000313" key="6">
    <source>
        <dbReference type="Proteomes" id="UP001559025"/>
    </source>
</evidence>
<organism evidence="5 6">
    <name type="scientific">Neoaquamicrobium sediminum</name>
    <dbReference type="NCBI Taxonomy" id="1849104"/>
    <lineage>
        <taxon>Bacteria</taxon>
        <taxon>Pseudomonadati</taxon>
        <taxon>Pseudomonadota</taxon>
        <taxon>Alphaproteobacteria</taxon>
        <taxon>Hyphomicrobiales</taxon>
        <taxon>Phyllobacteriaceae</taxon>
        <taxon>Neoaquamicrobium</taxon>
    </lineage>
</organism>
<keyword evidence="3" id="KW-0804">Transcription</keyword>
<evidence type="ECO:0000313" key="5">
    <source>
        <dbReference type="EMBL" id="MEX4009804.1"/>
    </source>
</evidence>
<dbReference type="Pfam" id="PF03472">
    <property type="entry name" value="Autoind_bind"/>
    <property type="match status" value="1"/>
</dbReference>
<dbReference type="Gene3D" id="1.10.10.10">
    <property type="entry name" value="Winged helix-like DNA-binding domain superfamily/Winged helix DNA-binding domain"/>
    <property type="match status" value="1"/>
</dbReference>
<keyword evidence="2" id="KW-0238">DNA-binding</keyword>
<dbReference type="Gene3D" id="3.30.450.80">
    <property type="entry name" value="Transcription factor LuxR-like, autoinducer-binding domain"/>
    <property type="match status" value="1"/>
</dbReference>
<dbReference type="InterPro" id="IPR016032">
    <property type="entry name" value="Sig_transdc_resp-reg_C-effctor"/>
</dbReference>
<dbReference type="Pfam" id="PF00196">
    <property type="entry name" value="GerE"/>
    <property type="match status" value="1"/>
</dbReference>